<dbReference type="EMBL" id="JALNTZ010000002">
    <property type="protein sequence ID" value="KAJ3661744.1"/>
    <property type="molecule type" value="Genomic_DNA"/>
</dbReference>
<evidence type="ECO:0000313" key="1">
    <source>
        <dbReference type="EMBL" id="KAJ3661744.1"/>
    </source>
</evidence>
<accession>A0AA38IVM1</accession>
<dbReference type="AlphaFoldDB" id="A0AA38IVM1"/>
<sequence length="129" mass="14906">MARLWNEEKPEGIQKKFYHIAAFELAWRGGEAESCKISYFKEDLGNDGKKTGRIQYTPIFTKTVQGGAQKLADSKWLTSNNAEQDICPVRFFRKIVKKRGDHVTSDRLFLTQTHFGQKRIQKDGLKILQ</sequence>
<protein>
    <submittedName>
        <fullName evidence="1">Uncharacterized protein</fullName>
    </submittedName>
</protein>
<reference evidence="1" key="1">
    <citation type="journal article" date="2023" name="G3 (Bethesda)">
        <title>Whole genome assemblies of Zophobas morio and Tenebrio molitor.</title>
        <authorList>
            <person name="Kaur S."/>
            <person name="Stinson S.A."/>
            <person name="diCenzo G.C."/>
        </authorList>
    </citation>
    <scope>NUCLEOTIDE SEQUENCE</scope>
    <source>
        <strain evidence="1">QUZm001</strain>
    </source>
</reference>
<evidence type="ECO:0000313" key="2">
    <source>
        <dbReference type="Proteomes" id="UP001168821"/>
    </source>
</evidence>
<comment type="caution">
    <text evidence="1">The sequence shown here is derived from an EMBL/GenBank/DDBJ whole genome shotgun (WGS) entry which is preliminary data.</text>
</comment>
<proteinExistence type="predicted"/>
<gene>
    <name evidence="1" type="ORF">Zmor_006131</name>
</gene>
<keyword evidence="2" id="KW-1185">Reference proteome</keyword>
<dbReference type="Proteomes" id="UP001168821">
    <property type="component" value="Unassembled WGS sequence"/>
</dbReference>
<name>A0AA38IVM1_9CUCU</name>
<organism evidence="1 2">
    <name type="scientific">Zophobas morio</name>
    <dbReference type="NCBI Taxonomy" id="2755281"/>
    <lineage>
        <taxon>Eukaryota</taxon>
        <taxon>Metazoa</taxon>
        <taxon>Ecdysozoa</taxon>
        <taxon>Arthropoda</taxon>
        <taxon>Hexapoda</taxon>
        <taxon>Insecta</taxon>
        <taxon>Pterygota</taxon>
        <taxon>Neoptera</taxon>
        <taxon>Endopterygota</taxon>
        <taxon>Coleoptera</taxon>
        <taxon>Polyphaga</taxon>
        <taxon>Cucujiformia</taxon>
        <taxon>Tenebrionidae</taxon>
        <taxon>Zophobas</taxon>
    </lineage>
</organism>